<evidence type="ECO:0000313" key="2">
    <source>
        <dbReference type="Proteomes" id="UP000217790"/>
    </source>
</evidence>
<proteinExistence type="predicted"/>
<dbReference type="EMBL" id="KZ293672">
    <property type="protein sequence ID" value="PBK88574.1"/>
    <property type="molecule type" value="Genomic_DNA"/>
</dbReference>
<name>A0A2H3D494_ARMGA</name>
<dbReference type="InParanoid" id="A0A2H3D494"/>
<evidence type="ECO:0000313" key="1">
    <source>
        <dbReference type="EMBL" id="PBK88574.1"/>
    </source>
</evidence>
<organism evidence="1 2">
    <name type="scientific">Armillaria gallica</name>
    <name type="common">Bulbous honey fungus</name>
    <name type="synonym">Armillaria bulbosa</name>
    <dbReference type="NCBI Taxonomy" id="47427"/>
    <lineage>
        <taxon>Eukaryota</taxon>
        <taxon>Fungi</taxon>
        <taxon>Dikarya</taxon>
        <taxon>Basidiomycota</taxon>
        <taxon>Agaricomycotina</taxon>
        <taxon>Agaricomycetes</taxon>
        <taxon>Agaricomycetidae</taxon>
        <taxon>Agaricales</taxon>
        <taxon>Marasmiineae</taxon>
        <taxon>Physalacriaceae</taxon>
        <taxon>Armillaria</taxon>
    </lineage>
</organism>
<sequence length="153" mass="17189">MARSQLWTHTALLHPSTPLPPPCTCLPSHRPTPDHLPPQVPLFHRTLRPSFCHLYASRLFGVVPAIRKATIRTNLANSGGTFSIIAAYIAYYFSLAELLASEAKAVTVLPIRAFYFFDFIRPPFVVHLSHHQIITYHGVSSIPRVLNSNHRSQ</sequence>
<dbReference type="Proteomes" id="UP000217790">
    <property type="component" value="Unassembled WGS sequence"/>
</dbReference>
<dbReference type="OrthoDB" id="3123469at2759"/>
<accession>A0A2H3D494</accession>
<protein>
    <submittedName>
        <fullName evidence="1">Uncharacterized protein</fullName>
    </submittedName>
</protein>
<reference evidence="2" key="1">
    <citation type="journal article" date="2017" name="Nat. Ecol. Evol.">
        <title>Genome expansion and lineage-specific genetic innovations in the forest pathogenic fungi Armillaria.</title>
        <authorList>
            <person name="Sipos G."/>
            <person name="Prasanna A.N."/>
            <person name="Walter M.C."/>
            <person name="O'Connor E."/>
            <person name="Balint B."/>
            <person name="Krizsan K."/>
            <person name="Kiss B."/>
            <person name="Hess J."/>
            <person name="Varga T."/>
            <person name="Slot J."/>
            <person name="Riley R."/>
            <person name="Boka B."/>
            <person name="Rigling D."/>
            <person name="Barry K."/>
            <person name="Lee J."/>
            <person name="Mihaltcheva S."/>
            <person name="LaButti K."/>
            <person name="Lipzen A."/>
            <person name="Waldron R."/>
            <person name="Moloney N.M."/>
            <person name="Sperisen C."/>
            <person name="Kredics L."/>
            <person name="Vagvoelgyi C."/>
            <person name="Patrignani A."/>
            <person name="Fitzpatrick D."/>
            <person name="Nagy I."/>
            <person name="Doyle S."/>
            <person name="Anderson J.B."/>
            <person name="Grigoriev I.V."/>
            <person name="Gueldener U."/>
            <person name="Muensterkoetter M."/>
            <person name="Nagy L.G."/>
        </authorList>
    </citation>
    <scope>NUCLEOTIDE SEQUENCE [LARGE SCALE GENOMIC DNA]</scope>
    <source>
        <strain evidence="2">Ar21-2</strain>
    </source>
</reference>
<gene>
    <name evidence="1" type="ORF">ARMGADRAFT_1084533</name>
</gene>
<keyword evidence="2" id="KW-1185">Reference proteome</keyword>
<dbReference type="AlphaFoldDB" id="A0A2H3D494"/>